<sequence length="222" mass="24428">MKRRRRESQFSSDSFLDIVSNVVGVLVLITIVVVINAQGIQISLGTPALQDPPRGAERFIFECQNSRVVPLDAQAAHEELIALTKEKSPVTAIAIALGKADSDDIASFLEENDIGGKYYRMTMEDGLLGDSVTVFTLRDASLGEDERALAREGSVFLTKLKEKGFDPKERWLYFIVRPDSFQVFRAARKIAREQGFSVGWNPIGNDAKLQFASGGGMGSKVQ</sequence>
<keyword evidence="1" id="KW-0472">Membrane</keyword>
<protein>
    <submittedName>
        <fullName evidence="4">Uncharacterized protein</fullName>
    </submittedName>
</protein>
<dbReference type="EMBL" id="CAADFJ010000006">
    <property type="protein sequence ID" value="VFJ96367.1"/>
    <property type="molecule type" value="Genomic_DNA"/>
</dbReference>
<dbReference type="AlphaFoldDB" id="A0A450UV06"/>
<name>A0A450UV06_9GAMM</name>
<gene>
    <name evidence="2" type="ORF">BECKH772A_GA0070896_1000622</name>
    <name evidence="3" type="ORF">BECKH772B_GA0070898_1000722</name>
    <name evidence="4" type="ORF">BECKH772C_GA0070978_1000622</name>
</gene>
<accession>A0A450UV06</accession>
<dbReference type="EMBL" id="CAADFI010000007">
    <property type="protein sequence ID" value="VFJ89985.1"/>
    <property type="molecule type" value="Genomic_DNA"/>
</dbReference>
<reference evidence="4" key="1">
    <citation type="submission" date="2019-02" db="EMBL/GenBank/DDBJ databases">
        <authorList>
            <person name="Gruber-Vodicka R. H."/>
            <person name="Seah K. B. B."/>
        </authorList>
    </citation>
    <scope>NUCLEOTIDE SEQUENCE</scope>
    <source>
        <strain evidence="4">BECK_SA2B12</strain>
        <strain evidence="2">BECK_SA2B15</strain>
        <strain evidence="3">BECK_SA2B20</strain>
    </source>
</reference>
<proteinExistence type="predicted"/>
<organism evidence="4">
    <name type="scientific">Candidatus Kentrum eta</name>
    <dbReference type="NCBI Taxonomy" id="2126337"/>
    <lineage>
        <taxon>Bacteria</taxon>
        <taxon>Pseudomonadati</taxon>
        <taxon>Pseudomonadota</taxon>
        <taxon>Gammaproteobacteria</taxon>
        <taxon>Candidatus Kentrum</taxon>
    </lineage>
</organism>
<dbReference type="EMBL" id="CAADFG010000006">
    <property type="protein sequence ID" value="VFJ88014.1"/>
    <property type="molecule type" value="Genomic_DNA"/>
</dbReference>
<keyword evidence="1" id="KW-0812">Transmembrane</keyword>
<evidence type="ECO:0000256" key="1">
    <source>
        <dbReference type="SAM" id="Phobius"/>
    </source>
</evidence>
<evidence type="ECO:0000313" key="2">
    <source>
        <dbReference type="EMBL" id="VFJ88014.1"/>
    </source>
</evidence>
<feature type="transmembrane region" description="Helical" evidence="1">
    <location>
        <begin position="15"/>
        <end position="35"/>
    </location>
</feature>
<keyword evidence="1" id="KW-1133">Transmembrane helix</keyword>
<evidence type="ECO:0000313" key="3">
    <source>
        <dbReference type="EMBL" id="VFJ89985.1"/>
    </source>
</evidence>
<evidence type="ECO:0000313" key="4">
    <source>
        <dbReference type="EMBL" id="VFJ96367.1"/>
    </source>
</evidence>